<gene>
    <name evidence="3" type="ORF">DesteDRAFT_0032</name>
</gene>
<dbReference type="Proteomes" id="UP000242380">
    <property type="component" value="Unassembled WGS sequence"/>
</dbReference>
<dbReference type="AlphaFoldDB" id="W9E6W8"/>
<evidence type="ECO:0000259" key="2">
    <source>
        <dbReference type="Pfam" id="PF18862"/>
    </source>
</evidence>
<feature type="domain" description="ApeA N-terminal" evidence="2">
    <location>
        <begin position="60"/>
        <end position="242"/>
    </location>
</feature>
<dbReference type="InterPro" id="IPR041223">
    <property type="entry name" value="ApeA_NTD"/>
</dbReference>
<dbReference type="RefSeq" id="WP_156925217.1">
    <property type="nucleotide sequence ID" value="NZ_KI632512.1"/>
</dbReference>
<comment type="caution">
    <text evidence="3">The sequence shown here is derived from an EMBL/GenBank/DDBJ whole genome shotgun (WGS) entry which is preliminary data.</text>
</comment>
<organism evidence="3 4">
    <name type="scientific">Nitratidesulfovibrio termitidis HI1</name>
    <dbReference type="NCBI Taxonomy" id="644897"/>
    <lineage>
        <taxon>Bacteria</taxon>
        <taxon>Pseudomonadati</taxon>
        <taxon>Thermodesulfobacteriota</taxon>
        <taxon>Desulfovibrionia</taxon>
        <taxon>Desulfovibrionales</taxon>
        <taxon>Desulfovibrionaceae</taxon>
        <taxon>Nitratidesulfovibrio</taxon>
    </lineage>
</organism>
<evidence type="ECO:0000259" key="1">
    <source>
        <dbReference type="Pfam" id="PF18739"/>
    </source>
</evidence>
<dbReference type="EMBL" id="AZAO01000001">
    <property type="protein sequence ID" value="ETA73142.1"/>
    <property type="molecule type" value="Genomic_DNA"/>
</dbReference>
<proteinExistence type="predicted"/>
<keyword evidence="4" id="KW-1185">Reference proteome</keyword>
<name>W9E6W8_9BACT</name>
<evidence type="ECO:0000313" key="4">
    <source>
        <dbReference type="Proteomes" id="UP000242380"/>
    </source>
</evidence>
<dbReference type="HOGENOM" id="CLU_615007_0_0_7"/>
<protein>
    <submittedName>
        <fullName evidence="3">Uncharacterized protein</fullName>
    </submittedName>
</protein>
<dbReference type="Pfam" id="PF18739">
    <property type="entry name" value="HEPN_Apea"/>
    <property type="match status" value="1"/>
</dbReference>
<dbReference type="InterPro" id="IPR041229">
    <property type="entry name" value="HEPN_Apea"/>
</dbReference>
<dbReference type="Pfam" id="PF18862">
    <property type="entry name" value="ApeA_NTD1"/>
    <property type="match status" value="1"/>
</dbReference>
<evidence type="ECO:0000313" key="3">
    <source>
        <dbReference type="EMBL" id="ETA73142.1"/>
    </source>
</evidence>
<feature type="domain" description="Apea-like HEPN" evidence="1">
    <location>
        <begin position="298"/>
        <end position="430"/>
    </location>
</feature>
<sequence length="445" mass="51719">MDRTIDGDKDFQLLGMWKVDSNDPLNMWFPGAYHHTENSGELKIFIEEHRILEWAKGGLFSVHGMTDSGCCTLLNCFLKNFTLNALGSTHKIHANGVVIGESPIDSNIHRFEKCSFSFENFSMWFKVHGNNSVDFKDDEILLSIKKGSSTWLDVDILDGVNLKIVESYMFKCGSRNASLEPQVNIVVTSERRESYDYFYDIVCKIQGLFSILIGKSIMPIDISLYDNDEKYEISIPSISYSHDIDFNRSIIFYTSESDLIAVFSCFFNKYELFEGIVFGIRDVFSSKTTYIEYELYKLMQMIEILAREFYGGKYCADNEFEHIMSIVNNSMLSINNEKIKTRIRNSIENSNEFTLRDKTIQLINDIRNNTSWDVSVNVKKCVNDAVTIRNDLTHYSKPFRHKFSVDRYVELCCFFKKIMWAALLFHVGFSWELIEKRVLKNPFFT</sequence>
<accession>W9E6W8</accession>
<reference evidence="3 4" key="1">
    <citation type="submission" date="2013-08" db="EMBL/GenBank/DDBJ databases">
        <authorList>
            <consortium name="DOE Joint Genome Institute"/>
            <person name="Hazen T.C."/>
            <person name="Huntemann M."/>
            <person name="Han J."/>
            <person name="Chen A."/>
            <person name="Kyrpides N."/>
            <person name="Mavromatis K."/>
            <person name="Markowitz V."/>
            <person name="Palaniappan K."/>
            <person name="Ivanova N."/>
            <person name="Schaumberg A."/>
            <person name="Pati A."/>
            <person name="Liolios K."/>
            <person name="Nordberg H.P."/>
            <person name="Cantor M.N."/>
            <person name="Hua S.X."/>
            <person name="Woyke T."/>
        </authorList>
    </citation>
    <scope>NUCLEOTIDE SEQUENCE [LARGE SCALE GENOMIC DNA]</scope>
    <source>
        <strain evidence="3 4">HI1</strain>
    </source>
</reference>
<dbReference type="OrthoDB" id="1453786at2"/>